<dbReference type="PROSITE" id="PS50841">
    <property type="entry name" value="DIX"/>
    <property type="match status" value="1"/>
</dbReference>
<dbReference type="PANTHER" id="PTHR46102">
    <property type="entry name" value="AXIN"/>
    <property type="match status" value="1"/>
</dbReference>
<dbReference type="RefSeq" id="XP_013777069.1">
    <property type="nucleotide sequence ID" value="XM_013921615.2"/>
</dbReference>
<feature type="region of interest" description="Disordered" evidence="5">
    <location>
        <begin position="1"/>
        <end position="34"/>
    </location>
</feature>
<dbReference type="Gene3D" id="1.10.196.10">
    <property type="match status" value="1"/>
</dbReference>
<dbReference type="PRINTS" id="PR01301">
    <property type="entry name" value="RGSPROTEIN"/>
</dbReference>
<proteinExistence type="predicted"/>
<dbReference type="Proteomes" id="UP000694941">
    <property type="component" value="Unplaced"/>
</dbReference>
<dbReference type="InterPro" id="IPR001158">
    <property type="entry name" value="DIX"/>
</dbReference>
<dbReference type="GeneID" id="106461765"/>
<dbReference type="InterPro" id="IPR038207">
    <property type="entry name" value="DIX_dom_sf"/>
</dbReference>
<feature type="compositionally biased region" description="Low complexity" evidence="5">
    <location>
        <begin position="268"/>
        <end position="287"/>
    </location>
</feature>
<dbReference type="Pfam" id="PF00778">
    <property type="entry name" value="DIX"/>
    <property type="match status" value="1"/>
</dbReference>
<feature type="compositionally biased region" description="Basic and acidic residues" evidence="5">
    <location>
        <begin position="671"/>
        <end position="681"/>
    </location>
</feature>
<feature type="compositionally biased region" description="Low complexity" evidence="5">
    <location>
        <begin position="686"/>
        <end position="699"/>
    </location>
</feature>
<organism evidence="8 9">
    <name type="scientific">Limulus polyphemus</name>
    <name type="common">Atlantic horseshoe crab</name>
    <dbReference type="NCBI Taxonomy" id="6850"/>
    <lineage>
        <taxon>Eukaryota</taxon>
        <taxon>Metazoa</taxon>
        <taxon>Ecdysozoa</taxon>
        <taxon>Arthropoda</taxon>
        <taxon>Chelicerata</taxon>
        <taxon>Merostomata</taxon>
        <taxon>Xiphosura</taxon>
        <taxon>Limulidae</taxon>
        <taxon>Limulus</taxon>
    </lineage>
</organism>
<evidence type="ECO:0000259" key="6">
    <source>
        <dbReference type="PROSITE" id="PS50132"/>
    </source>
</evidence>
<accession>A0ABM1B8P1</accession>
<feature type="region of interest" description="Disordered" evidence="5">
    <location>
        <begin position="666"/>
        <end position="699"/>
    </location>
</feature>
<evidence type="ECO:0000313" key="8">
    <source>
        <dbReference type="Proteomes" id="UP000694941"/>
    </source>
</evidence>
<dbReference type="InterPro" id="IPR043581">
    <property type="entry name" value="Axin-like"/>
</dbReference>
<feature type="region of interest" description="Disordered" evidence="5">
    <location>
        <begin position="837"/>
        <end position="899"/>
    </location>
</feature>
<evidence type="ECO:0000256" key="2">
    <source>
        <dbReference type="ARBA" id="ARBA00022490"/>
    </source>
</evidence>
<dbReference type="InterPro" id="IPR044926">
    <property type="entry name" value="RGS_subdomain_2"/>
</dbReference>
<dbReference type="SUPFAM" id="SSF48097">
    <property type="entry name" value="Regulator of G-protein signaling, RGS"/>
    <property type="match status" value="1"/>
</dbReference>
<feature type="domain" description="DIX" evidence="7">
    <location>
        <begin position="904"/>
        <end position="986"/>
    </location>
</feature>
<dbReference type="Gene3D" id="2.40.240.130">
    <property type="match status" value="1"/>
</dbReference>
<keyword evidence="2" id="KW-0963">Cytoplasm</keyword>
<dbReference type="SUPFAM" id="SSF54236">
    <property type="entry name" value="Ubiquitin-like"/>
    <property type="match status" value="1"/>
</dbReference>
<keyword evidence="3 4" id="KW-0879">Wnt signaling pathway</keyword>
<dbReference type="InterPro" id="IPR016137">
    <property type="entry name" value="RGS"/>
</dbReference>
<reference evidence="9 10" key="1">
    <citation type="submission" date="2025-05" db="UniProtKB">
        <authorList>
            <consortium name="RefSeq"/>
        </authorList>
    </citation>
    <scope>IDENTIFICATION</scope>
    <source>
        <tissue evidence="9 10">Muscle</tissue>
    </source>
</reference>
<dbReference type="InterPro" id="IPR036305">
    <property type="entry name" value="RGS_sf"/>
</dbReference>
<feature type="domain" description="RGS" evidence="6">
    <location>
        <begin position="139"/>
        <end position="257"/>
    </location>
</feature>
<feature type="compositionally biased region" description="Basic residues" evidence="5">
    <location>
        <begin position="401"/>
        <end position="410"/>
    </location>
</feature>
<comment type="subcellular location">
    <subcellularLocation>
        <location evidence="1">Cytoplasm</location>
    </subcellularLocation>
</comment>
<feature type="region of interest" description="Disordered" evidence="5">
    <location>
        <begin position="727"/>
        <end position="765"/>
    </location>
</feature>
<keyword evidence="8" id="KW-1185">Reference proteome</keyword>
<sequence>MSGDVHEVSLPSRSESKFNESSARSPADGEENEVQAERTYINHKSKPCFKAGAEDVDLYCAGQWSVSGCNNRIQSRKLETSRNGKKLMENNYGIVSPRYKDIPCDIGAHYVDSNTRCSGDATPSFSESGTPTYLKWAKDLQCVLQDLDGVNLFKEYLSQEKCEDSLDFWFACEGLKKADPTNVSYIQYIIKLIYKKFIRSKLVEIKPETREDIANKIDSKMGLDQTIFDDAQRNTEDIIRETTYPNFLKSELYLQHIQLMEQKTRTASQKLSESSGSLSEKSNSSDSRQGLEILPTLHEDVELNVDRSFGPVPLAREALKQQPRSMENVPHYRLEAQAGHYLHGTNKVPNPYHVKYSTVLPTSAQDSELQSLSSDALTDDTLSLTDGSSVDCGPSLSSRNQLKRHHRAVKKSASLNRDHLAHQTIIPRTQRPPKEYMNPMQKEEFATILTQKLLQVKKEKEAQEKIEEALQKLEVDEEKTALWSCDSNTKSSVSRFAGLPSQLITAAMKEKQTVTEENDQSILDQHVSRVWNDSAHHTPSRSPGRFSPPLRPLSPQLERRRPGTSGINPFMSMRMSTSSMSTGGAYVSPYQSVRSYHNNFDHLRRDRDTFSSDSGTVHDFTPDNELTNYPTPPFHTYKHFYYHPTTGSPLGLSRGIGAAQEQFSMAPIDHQQTRRFKEMSRRSSSKKLSATDSSSSCIDSGVSVACDPIPSTLPSSEKVFHWMMDNEKESSTRHKKSGRSSLSSTSPVLGRQGHSKKPLAYNTSRSGFLERGGSIPWPLPLPLQSNGTYSKSHLHTTTHPCHWSLQPTQPIALDLSMPILPQPDTATQLLEAKRRLEDEARLKSSKTKTSSSKDKQFHMESSRGKISTKNFESIEESTAHSTRKSSKKTSSTAYIPGSHPTSSGDVTVIGYCFSGESVPYRTKLPGKNVTLKQFKGLLSKKGNYRYFFKKECNEFGTGVINEEISDDNEILPLWEGKIFATIESVD</sequence>
<dbReference type="Pfam" id="PF08833">
    <property type="entry name" value="Axin_b-cat_bind"/>
    <property type="match status" value="1"/>
</dbReference>
<dbReference type="PROSITE" id="PS50132">
    <property type="entry name" value="RGS"/>
    <property type="match status" value="1"/>
</dbReference>
<feature type="region of interest" description="Disordered" evidence="5">
    <location>
        <begin position="385"/>
        <end position="414"/>
    </location>
</feature>
<name>A0ABM1B8P1_LIMPO</name>
<evidence type="ECO:0000256" key="4">
    <source>
        <dbReference type="PROSITE-ProRule" id="PRU00069"/>
    </source>
</evidence>
<dbReference type="SMART" id="SM00021">
    <property type="entry name" value="DAX"/>
    <property type="match status" value="1"/>
</dbReference>
<gene>
    <name evidence="9 10" type="primary">LOC106461765</name>
</gene>
<feature type="region of interest" description="Disordered" evidence="5">
    <location>
        <begin position="265"/>
        <end position="289"/>
    </location>
</feature>
<feature type="compositionally biased region" description="Basic and acidic residues" evidence="5">
    <location>
        <begin position="851"/>
        <end position="863"/>
    </location>
</feature>
<dbReference type="RefSeq" id="XP_022244520.1">
    <property type="nucleotide sequence ID" value="XM_022388812.1"/>
</dbReference>
<dbReference type="InterPro" id="IPR024066">
    <property type="entry name" value="RGS_subdom1/3"/>
</dbReference>
<evidence type="ECO:0000256" key="5">
    <source>
        <dbReference type="SAM" id="MobiDB-lite"/>
    </source>
</evidence>
<evidence type="ECO:0000313" key="9">
    <source>
        <dbReference type="RefSeq" id="XP_013777069.1"/>
    </source>
</evidence>
<protein>
    <submittedName>
        <fullName evidence="9 10">Axin-1-like</fullName>
    </submittedName>
</protein>
<dbReference type="SMART" id="SM00315">
    <property type="entry name" value="RGS"/>
    <property type="match status" value="1"/>
</dbReference>
<dbReference type="InterPro" id="IPR029071">
    <property type="entry name" value="Ubiquitin-like_domsf"/>
</dbReference>
<dbReference type="PANTHER" id="PTHR46102:SF2">
    <property type="entry name" value="AXIN"/>
    <property type="match status" value="1"/>
</dbReference>
<dbReference type="InterPro" id="IPR014936">
    <property type="entry name" value="Axin_b-cat-bd"/>
</dbReference>
<dbReference type="Pfam" id="PF00615">
    <property type="entry name" value="RGS"/>
    <property type="match status" value="1"/>
</dbReference>
<evidence type="ECO:0000256" key="3">
    <source>
        <dbReference type="ARBA" id="ARBA00022687"/>
    </source>
</evidence>
<feature type="region of interest" description="Disordered" evidence="5">
    <location>
        <begin position="533"/>
        <end position="570"/>
    </location>
</feature>
<evidence type="ECO:0000256" key="1">
    <source>
        <dbReference type="ARBA" id="ARBA00004496"/>
    </source>
</evidence>
<dbReference type="Gene3D" id="1.10.167.10">
    <property type="entry name" value="Regulator of G-protein Signalling 4, domain 2"/>
    <property type="match status" value="1"/>
</dbReference>
<evidence type="ECO:0000259" key="7">
    <source>
        <dbReference type="PROSITE" id="PS50841"/>
    </source>
</evidence>
<evidence type="ECO:0000313" key="10">
    <source>
        <dbReference type="RefSeq" id="XP_022244520.1"/>
    </source>
</evidence>